<dbReference type="AlphaFoldDB" id="A0AAD4MYG0"/>
<proteinExistence type="predicted"/>
<evidence type="ECO:0000313" key="3">
    <source>
        <dbReference type="Proteomes" id="UP001201812"/>
    </source>
</evidence>
<evidence type="ECO:0000313" key="2">
    <source>
        <dbReference type="EMBL" id="KAI1707034.1"/>
    </source>
</evidence>
<keyword evidence="3" id="KW-1185">Reference proteome</keyword>
<organism evidence="2 3">
    <name type="scientific">Ditylenchus destructor</name>
    <dbReference type="NCBI Taxonomy" id="166010"/>
    <lineage>
        <taxon>Eukaryota</taxon>
        <taxon>Metazoa</taxon>
        <taxon>Ecdysozoa</taxon>
        <taxon>Nematoda</taxon>
        <taxon>Chromadorea</taxon>
        <taxon>Rhabditida</taxon>
        <taxon>Tylenchina</taxon>
        <taxon>Tylenchomorpha</taxon>
        <taxon>Sphaerularioidea</taxon>
        <taxon>Anguinidae</taxon>
        <taxon>Anguininae</taxon>
        <taxon>Ditylenchus</taxon>
    </lineage>
</organism>
<name>A0AAD4MYG0_9BILA</name>
<feature type="region of interest" description="Disordered" evidence="1">
    <location>
        <begin position="1"/>
        <end position="28"/>
    </location>
</feature>
<feature type="compositionally biased region" description="Low complexity" evidence="1">
    <location>
        <begin position="18"/>
        <end position="28"/>
    </location>
</feature>
<gene>
    <name evidence="2" type="ORF">DdX_12623</name>
</gene>
<accession>A0AAD4MYG0</accession>
<protein>
    <submittedName>
        <fullName evidence="2">Uncharacterized protein</fullName>
    </submittedName>
</protein>
<comment type="caution">
    <text evidence="2">The sequence shown here is derived from an EMBL/GenBank/DDBJ whole genome shotgun (WGS) entry which is preliminary data.</text>
</comment>
<feature type="region of interest" description="Disordered" evidence="1">
    <location>
        <begin position="95"/>
        <end position="114"/>
    </location>
</feature>
<dbReference type="Proteomes" id="UP001201812">
    <property type="component" value="Unassembled WGS sequence"/>
</dbReference>
<evidence type="ECO:0000256" key="1">
    <source>
        <dbReference type="SAM" id="MobiDB-lite"/>
    </source>
</evidence>
<dbReference type="EMBL" id="JAKKPZ010000043">
    <property type="protein sequence ID" value="KAI1707034.1"/>
    <property type="molecule type" value="Genomic_DNA"/>
</dbReference>
<reference evidence="2" key="1">
    <citation type="submission" date="2022-01" db="EMBL/GenBank/DDBJ databases">
        <title>Genome Sequence Resource for Two Populations of Ditylenchus destructor, the Migratory Endoparasitic Phytonematode.</title>
        <authorList>
            <person name="Zhang H."/>
            <person name="Lin R."/>
            <person name="Xie B."/>
        </authorList>
    </citation>
    <scope>NUCLEOTIDE SEQUENCE</scope>
    <source>
        <strain evidence="2">BazhouSP</strain>
    </source>
</reference>
<sequence>MTNSLPDTALSASHEPPSKAAKLRSLSSSPLLNQHKVLEIASLFKEREVRQTASACDDYRRSRRRNHAMRQKRAAAAKATDRCQISKTNLWRPYHLPAAQPQAGSSTSPAVGDH</sequence>
<feature type="compositionally biased region" description="Polar residues" evidence="1">
    <location>
        <begin position="102"/>
        <end position="114"/>
    </location>
</feature>